<evidence type="ECO:0000313" key="2">
    <source>
        <dbReference type="Proteomes" id="UP000828048"/>
    </source>
</evidence>
<dbReference type="EMBL" id="CM037155">
    <property type="protein sequence ID" value="KAH7847222.1"/>
    <property type="molecule type" value="Genomic_DNA"/>
</dbReference>
<accession>A0ACB7Y1Q7</accession>
<organism evidence="1 2">
    <name type="scientific">Vaccinium darrowii</name>
    <dbReference type="NCBI Taxonomy" id="229202"/>
    <lineage>
        <taxon>Eukaryota</taxon>
        <taxon>Viridiplantae</taxon>
        <taxon>Streptophyta</taxon>
        <taxon>Embryophyta</taxon>
        <taxon>Tracheophyta</taxon>
        <taxon>Spermatophyta</taxon>
        <taxon>Magnoliopsida</taxon>
        <taxon>eudicotyledons</taxon>
        <taxon>Gunneridae</taxon>
        <taxon>Pentapetalae</taxon>
        <taxon>asterids</taxon>
        <taxon>Ericales</taxon>
        <taxon>Ericaceae</taxon>
        <taxon>Vaccinioideae</taxon>
        <taxon>Vaccinieae</taxon>
        <taxon>Vaccinium</taxon>
    </lineage>
</organism>
<proteinExistence type="predicted"/>
<keyword evidence="2" id="KW-1185">Reference proteome</keyword>
<dbReference type="Proteomes" id="UP000828048">
    <property type="component" value="Chromosome 5"/>
</dbReference>
<reference evidence="1 2" key="1">
    <citation type="journal article" date="2021" name="Hortic Res">
        <title>High-quality reference genome and annotation aids understanding of berry development for evergreen blueberry (Vaccinium darrowii).</title>
        <authorList>
            <person name="Yu J."/>
            <person name="Hulse-Kemp A.M."/>
            <person name="Babiker E."/>
            <person name="Staton M."/>
        </authorList>
    </citation>
    <scope>NUCLEOTIDE SEQUENCE [LARGE SCALE GENOMIC DNA]</scope>
    <source>
        <strain evidence="2">cv. NJ 8807/NJ 8810</strain>
        <tissue evidence="1">Young leaf</tissue>
    </source>
</reference>
<evidence type="ECO:0000313" key="1">
    <source>
        <dbReference type="EMBL" id="KAH7847222.1"/>
    </source>
</evidence>
<name>A0ACB7Y1Q7_9ERIC</name>
<sequence>MMLPVFGHPSAELDGQKKQPNKPSHLKFTIKSFLSHLTPIHRTILFVVILFQLVLVLYVTRTPNLSLSESPRPSPEFQAVESRTVSNVPSKTFRSLPNKGASSFSSETYSSLPNKHVPNVSSRTSRSSFPKKGVTSISSETYNSLPKKDASNVSSRTYGSLPNQGGSSISSETYGSLPNEGISNVSSRTSSSLPNEGASNISSETYGSLPYKVISNISSETYRSLQNKSCDSGLIYVYDLPPMFNYELMNNCSELDPWHNKCKTSLNDGFGEAAKELAGIVPESVLPAWYWTDLFWGEVVFHNRMLDYKCRTLEPESATAFYIPFYAGLAVTKYLWNHTGGERDWHCEMLITWVQEQKWWKRSNGSDHIIMLGRMTWDFRRSREADSDWGSSFIHMPEMKNVIRLSVERDQWDELEIAVPYPTSFHPRSESDITEWQSFVRSRRRNYLLTFVGGARATIKNDFRGILQNQCVNEPTACRHVDCARKNCVDGTTSIMEAFLDSDFCLQPRGDAFTRRSVFDCMVAGSIPVFFWKRTAYLQYEFFLPAEPESFSVFIHRNDVRNGTDIKRVLEGYSRDEIQRMREKVIECIPRFVYAKPRQGLDNTRDAFDIAIDGVLRKYKNHMQKGKLELE</sequence>
<protein>
    <submittedName>
        <fullName evidence="1">Uncharacterized protein</fullName>
    </submittedName>
</protein>
<gene>
    <name evidence="1" type="ORF">Vadar_023444</name>
</gene>
<comment type="caution">
    <text evidence="1">The sequence shown here is derived from an EMBL/GenBank/DDBJ whole genome shotgun (WGS) entry which is preliminary data.</text>
</comment>